<sequence length="1483" mass="165502">MAPDINSSGENAIVEAGRRFLRSWVLAKNEHAPSPAAASPPDLDGHSDVDPFAQARDQFLQNLPDDAREVFAAGCSSASALRMEMQTLLANSSHFHQAHRASKLLQRIQGLSDRLEPYFAIVSIVVSSNPEYAAIVWGALRLLLVLGRNFGDFFEKLSLTIERIAAHFPQYAALLRHAEGLGSASDAFKSSLRAIYTDVLEFFASAAGIFVTDRGEKRRTLVVTGSLMWKPFDKRFQHILERMEMHREILAGETILLGLANASLWQKMRAEERQRTALKEHESSCHQANTEQAMRELQNEAKRSAFVQLKEWLGPPNFVECLEEAQLACEDGTAFWLFERSEFLRWRSAEIEVQRHGEDTVKPPVLWIQGPMGSGKTILAGSAVKELCGLPLTADGAQPTVCYYFFNQRKFANKPLLAIQSILAQILQQRRWDNRILDTFSFASIEQTGGQLAASRLEMMDLLRVCFRHLDNAYIVLDGLDECEDSDEFLSFLIRTSCGSKARFLCFSRPTVKFLLSTVPDLDSVKMEKEFVGPDIRRFLAIHLQRMAGEGLFTPHKDVSAYVEQLFNGSDGMFLWAKLMINYLRSPALTPHERIRTIQRVVRPELLDDMYWRILSALQGSGSPVRALATKVFSWLLHCRTELTVDELHDAVTISNESPVAGSTKYPNFDHTLFLTCNGLVTISPTRVCNFFHLSVHEFLRDRRQSLGALGEFALGPGTLVPTEFDGHWEILKCCIDYMTAQEPAQLQQGKPLSTLRLGTAADLVTERLSLIRYSSLHWFHHLSSIRGLLEGRSSDRTKQTRDVVALLGRLISNQLAMTLWLESIYLFELGGVSPARELLAWGAFIAGVSTSDKESDDLGLHSQLVLELAADLDNIHNVWGQTLLKKPYIVWGDLTAYTPSKFLARTNEVRMTTLRPEQLHHTLATLPLKTISKVSIDDSKIGVLSVWPSKQFQDWLNNEDFVPTNHITDLKPVCSGWLVRFEVWTVAEPVSRVRQFKCSLSETEVRLQICQSLCKNVITGYNKSSKNGWMIQFPMIISADLSALVVLRTVFFLREASGSATDPTYCTATIPISDPGHAAEYWTDRSCAHRECPTEVFYGSLKSPYHALYRYIFSISPDGRFLVFLGTDYGKSGTCGGRDVMGDSSYVTGSIYWLVPQDHTAKVRLLQTFHPSIFDVREGDVAFHPQLPLAAVFSRHSYLYLVAFNAHGEATIVTTNIHGSATYNRLINPANRHSSIHFSDCGTQIGIVSADISVPTVIDVQGHAIFKTAVSNDLGFRQHSALNGRALVTTSKLLLPLLARTAETQIRFASRLHEMTEHAFNDYQASISGGYHAGSHASSVRSLSVGLDGHIASQVLTHLPRWGNLDARSVRILPPSGGDGTITLVLNRVSERWTTMDNEAQLAMLPAVLTKDLRALEPVEITKPREMLAGNPGSGVVDEGEGSAEIGGSLMELAHRRSGKNKEGQKVGCDENRARDRLHERY</sequence>
<feature type="domain" description="Nephrocystin 3-like N-terminal" evidence="4">
    <location>
        <begin position="332"/>
        <end position="509"/>
    </location>
</feature>
<accession>A0AA40EJU9</accession>
<keyword evidence="1" id="KW-0677">Repeat</keyword>
<keyword evidence="6" id="KW-1185">Reference proteome</keyword>
<reference evidence="5" key="1">
    <citation type="submission" date="2023-06" db="EMBL/GenBank/DDBJ databases">
        <title>Genome-scale phylogeny and comparative genomics of the fungal order Sordariales.</title>
        <authorList>
            <consortium name="Lawrence Berkeley National Laboratory"/>
            <person name="Hensen N."/>
            <person name="Bonometti L."/>
            <person name="Westerberg I."/>
            <person name="Brannstrom I.O."/>
            <person name="Guillou S."/>
            <person name="Cros-Aarteil S."/>
            <person name="Calhoun S."/>
            <person name="Haridas S."/>
            <person name="Kuo A."/>
            <person name="Mondo S."/>
            <person name="Pangilinan J."/>
            <person name="Riley R."/>
            <person name="LaButti K."/>
            <person name="Andreopoulos B."/>
            <person name="Lipzen A."/>
            <person name="Chen C."/>
            <person name="Yanf M."/>
            <person name="Daum C."/>
            <person name="Ng V."/>
            <person name="Clum A."/>
            <person name="Steindorff A."/>
            <person name="Ohm R."/>
            <person name="Martin F."/>
            <person name="Silar P."/>
            <person name="Natvig D."/>
            <person name="Lalanne C."/>
            <person name="Gautier V."/>
            <person name="Ament-velasquez S.L."/>
            <person name="Kruys A."/>
            <person name="Hutchinson M.I."/>
            <person name="Powell A.J."/>
            <person name="Barry K."/>
            <person name="Miller A.N."/>
            <person name="Grigoriev I.V."/>
            <person name="Debuchy R."/>
            <person name="Gladieux P."/>
            <person name="Thoren M.H."/>
            <person name="Johannesson H."/>
        </authorList>
    </citation>
    <scope>NUCLEOTIDE SEQUENCE</scope>
    <source>
        <strain evidence="5">SMH3187-1</strain>
    </source>
</reference>
<proteinExistence type="predicted"/>
<dbReference type="Pfam" id="PF24883">
    <property type="entry name" value="NPHP3_N"/>
    <property type="match status" value="1"/>
</dbReference>
<dbReference type="InterPro" id="IPR056125">
    <property type="entry name" value="DUF7708"/>
</dbReference>
<dbReference type="PANTHER" id="PTHR10039:SF14">
    <property type="entry name" value="NACHT DOMAIN-CONTAINING PROTEIN"/>
    <property type="match status" value="1"/>
</dbReference>
<evidence type="ECO:0000313" key="6">
    <source>
        <dbReference type="Proteomes" id="UP001172155"/>
    </source>
</evidence>
<evidence type="ECO:0000256" key="2">
    <source>
        <dbReference type="SAM" id="MobiDB-lite"/>
    </source>
</evidence>
<name>A0AA40EJU9_9PEZI</name>
<dbReference type="SUPFAM" id="SSF52540">
    <property type="entry name" value="P-loop containing nucleoside triphosphate hydrolases"/>
    <property type="match status" value="1"/>
</dbReference>
<dbReference type="InterPro" id="IPR056884">
    <property type="entry name" value="NPHP3-like_N"/>
</dbReference>
<feature type="region of interest" description="Disordered" evidence="2">
    <location>
        <begin position="1457"/>
        <end position="1483"/>
    </location>
</feature>
<evidence type="ECO:0000259" key="3">
    <source>
        <dbReference type="Pfam" id="PF24809"/>
    </source>
</evidence>
<dbReference type="Gene3D" id="3.40.50.300">
    <property type="entry name" value="P-loop containing nucleotide triphosphate hydrolases"/>
    <property type="match status" value="1"/>
</dbReference>
<feature type="compositionally biased region" description="Basic and acidic residues" evidence="2">
    <location>
        <begin position="1461"/>
        <end position="1483"/>
    </location>
</feature>
<dbReference type="Proteomes" id="UP001172155">
    <property type="component" value="Unassembled WGS sequence"/>
</dbReference>
<gene>
    <name evidence="5" type="ORF">B0T18DRAFT_418379</name>
</gene>
<evidence type="ECO:0008006" key="7">
    <source>
        <dbReference type="Google" id="ProtNLM"/>
    </source>
</evidence>
<organism evidence="5 6">
    <name type="scientific">Schizothecium vesticola</name>
    <dbReference type="NCBI Taxonomy" id="314040"/>
    <lineage>
        <taxon>Eukaryota</taxon>
        <taxon>Fungi</taxon>
        <taxon>Dikarya</taxon>
        <taxon>Ascomycota</taxon>
        <taxon>Pezizomycotina</taxon>
        <taxon>Sordariomycetes</taxon>
        <taxon>Sordariomycetidae</taxon>
        <taxon>Sordariales</taxon>
        <taxon>Schizotheciaceae</taxon>
        <taxon>Schizothecium</taxon>
    </lineage>
</organism>
<evidence type="ECO:0000259" key="4">
    <source>
        <dbReference type="Pfam" id="PF24883"/>
    </source>
</evidence>
<dbReference type="Pfam" id="PF24809">
    <property type="entry name" value="DUF7708"/>
    <property type="match status" value="1"/>
</dbReference>
<dbReference type="InterPro" id="IPR027417">
    <property type="entry name" value="P-loop_NTPase"/>
</dbReference>
<evidence type="ECO:0000313" key="5">
    <source>
        <dbReference type="EMBL" id="KAK0740632.1"/>
    </source>
</evidence>
<comment type="caution">
    <text evidence="5">The sequence shown here is derived from an EMBL/GenBank/DDBJ whole genome shotgun (WGS) entry which is preliminary data.</text>
</comment>
<protein>
    <recommendedName>
        <fullName evidence="7">NACHT domain-containing protein</fullName>
    </recommendedName>
</protein>
<dbReference type="PANTHER" id="PTHR10039">
    <property type="entry name" value="AMELOGENIN"/>
    <property type="match status" value="1"/>
</dbReference>
<feature type="domain" description="DUF7708" evidence="3">
    <location>
        <begin position="108"/>
        <end position="246"/>
    </location>
</feature>
<evidence type="ECO:0000256" key="1">
    <source>
        <dbReference type="ARBA" id="ARBA00022737"/>
    </source>
</evidence>
<dbReference type="EMBL" id="JAUKUD010000006">
    <property type="protein sequence ID" value="KAK0740632.1"/>
    <property type="molecule type" value="Genomic_DNA"/>
</dbReference>